<evidence type="ECO:0000313" key="3">
    <source>
        <dbReference type="Proteomes" id="UP000627538"/>
    </source>
</evidence>
<evidence type="ECO:0000313" key="2">
    <source>
        <dbReference type="EMBL" id="MBD3689587.1"/>
    </source>
</evidence>
<gene>
    <name evidence="2" type="ORF">H8R10_05020</name>
</gene>
<dbReference type="Proteomes" id="UP000627538">
    <property type="component" value="Unassembled WGS sequence"/>
</dbReference>
<dbReference type="EMBL" id="JACRUO010000001">
    <property type="protein sequence ID" value="MBD3689587.1"/>
    <property type="molecule type" value="Genomic_DNA"/>
</dbReference>
<evidence type="ECO:0000256" key="1">
    <source>
        <dbReference type="SAM" id="MobiDB-lite"/>
    </source>
</evidence>
<protein>
    <submittedName>
        <fullName evidence="2">DUF721 domain-containing protein</fullName>
    </submittedName>
</protein>
<dbReference type="InterPro" id="IPR007922">
    <property type="entry name" value="DciA-like"/>
</dbReference>
<dbReference type="PANTHER" id="PTHR36456">
    <property type="entry name" value="UPF0232 PROTEIN SCO3875"/>
    <property type="match status" value="1"/>
</dbReference>
<organism evidence="2 3">
    <name type="scientific">Nanchangia anserum</name>
    <dbReference type="NCBI Taxonomy" id="2692125"/>
    <lineage>
        <taxon>Bacteria</taxon>
        <taxon>Bacillati</taxon>
        <taxon>Actinomycetota</taxon>
        <taxon>Actinomycetes</taxon>
        <taxon>Actinomycetales</taxon>
        <taxon>Actinomycetaceae</taxon>
        <taxon>Nanchangia</taxon>
    </lineage>
</organism>
<keyword evidence="3" id="KW-1185">Reference proteome</keyword>
<proteinExistence type="predicted"/>
<dbReference type="AlphaFoldDB" id="A0A8I0KRN8"/>
<accession>A0A8I0KRN8</accession>
<reference evidence="2 3" key="1">
    <citation type="submission" date="2020-08" db="EMBL/GenBank/DDBJ databases">
        <title>Winkia gen. nov., sp. nov., isolated from faeces of the Anser albifrons in China.</title>
        <authorList>
            <person name="Liu Q."/>
        </authorList>
    </citation>
    <scope>NUCLEOTIDE SEQUENCE [LARGE SCALE GENOMIC DNA]</scope>
    <source>
        <strain evidence="2 3">C62</strain>
    </source>
</reference>
<sequence>MTPTPAPSPEAPEDSVTLRTLRRAQADAWANGHTRLPLRALLSMRRARGAELFVDEVEDGPRDDLSFSGVAAADLSAAERRIPGASLLQDSPGIARSSARWRRRDPQRAGSHVKRILKAQGWTSIIAVARVAENWESIVGPQVAEHARVEQIEDGRLNVRTTSTAWAVHLRSLLPQLMRNIDEAVGPGVVQTVVVKGPDQPSWSHGPRSVRGRGVRDTYA</sequence>
<comment type="caution">
    <text evidence="2">The sequence shown here is derived from an EMBL/GenBank/DDBJ whole genome shotgun (WGS) entry which is preliminary data.</text>
</comment>
<name>A0A8I0KRN8_9ACTO</name>
<feature type="region of interest" description="Disordered" evidence="1">
    <location>
        <begin position="197"/>
        <end position="220"/>
    </location>
</feature>
<dbReference type="PANTHER" id="PTHR36456:SF1">
    <property type="entry name" value="UPF0232 PROTEIN SCO3875"/>
    <property type="match status" value="1"/>
</dbReference>
<dbReference type="RefSeq" id="WP_191071623.1">
    <property type="nucleotide sequence ID" value="NZ_CP060506.1"/>
</dbReference>
<dbReference type="Pfam" id="PF05258">
    <property type="entry name" value="DciA"/>
    <property type="match status" value="1"/>
</dbReference>